<dbReference type="EMBL" id="JXTC01000491">
    <property type="protein sequence ID" value="PON50057.1"/>
    <property type="molecule type" value="Genomic_DNA"/>
</dbReference>
<name>A0A2P5BMN8_TREOI</name>
<accession>A0A2P5BMN8</accession>
<keyword evidence="3" id="KW-1185">Reference proteome</keyword>
<evidence type="ECO:0000256" key="1">
    <source>
        <dbReference type="SAM" id="MobiDB-lite"/>
    </source>
</evidence>
<feature type="compositionally biased region" description="Polar residues" evidence="1">
    <location>
        <begin position="37"/>
        <end position="46"/>
    </location>
</feature>
<dbReference type="Proteomes" id="UP000237000">
    <property type="component" value="Unassembled WGS sequence"/>
</dbReference>
<dbReference type="AlphaFoldDB" id="A0A2P5BMN8"/>
<feature type="region of interest" description="Disordered" evidence="1">
    <location>
        <begin position="25"/>
        <end position="46"/>
    </location>
</feature>
<dbReference type="OrthoDB" id="10443999at2759"/>
<dbReference type="InParanoid" id="A0A2P5BMN8"/>
<organism evidence="2 3">
    <name type="scientific">Trema orientale</name>
    <name type="common">Charcoal tree</name>
    <name type="synonym">Celtis orientalis</name>
    <dbReference type="NCBI Taxonomy" id="63057"/>
    <lineage>
        <taxon>Eukaryota</taxon>
        <taxon>Viridiplantae</taxon>
        <taxon>Streptophyta</taxon>
        <taxon>Embryophyta</taxon>
        <taxon>Tracheophyta</taxon>
        <taxon>Spermatophyta</taxon>
        <taxon>Magnoliopsida</taxon>
        <taxon>eudicotyledons</taxon>
        <taxon>Gunneridae</taxon>
        <taxon>Pentapetalae</taxon>
        <taxon>rosids</taxon>
        <taxon>fabids</taxon>
        <taxon>Rosales</taxon>
        <taxon>Cannabaceae</taxon>
        <taxon>Trema</taxon>
    </lineage>
</organism>
<proteinExistence type="predicted"/>
<evidence type="ECO:0000313" key="3">
    <source>
        <dbReference type="Proteomes" id="UP000237000"/>
    </source>
</evidence>
<reference evidence="3" key="1">
    <citation type="submission" date="2016-06" db="EMBL/GenBank/DDBJ databases">
        <title>Parallel loss of symbiosis genes in relatives of nitrogen-fixing non-legume Parasponia.</title>
        <authorList>
            <person name="Van Velzen R."/>
            <person name="Holmer R."/>
            <person name="Bu F."/>
            <person name="Rutten L."/>
            <person name="Van Zeijl A."/>
            <person name="Liu W."/>
            <person name="Santuari L."/>
            <person name="Cao Q."/>
            <person name="Sharma T."/>
            <person name="Shen D."/>
            <person name="Roswanjaya Y."/>
            <person name="Wardhani T."/>
            <person name="Kalhor M.S."/>
            <person name="Jansen J."/>
            <person name="Van den Hoogen J."/>
            <person name="Gungor B."/>
            <person name="Hartog M."/>
            <person name="Hontelez J."/>
            <person name="Verver J."/>
            <person name="Yang W.-C."/>
            <person name="Schijlen E."/>
            <person name="Repin R."/>
            <person name="Schilthuizen M."/>
            <person name="Schranz E."/>
            <person name="Heidstra R."/>
            <person name="Miyata K."/>
            <person name="Fedorova E."/>
            <person name="Kohlen W."/>
            <person name="Bisseling T."/>
            <person name="Smit S."/>
            <person name="Geurts R."/>
        </authorList>
    </citation>
    <scope>NUCLEOTIDE SEQUENCE [LARGE SCALE GENOMIC DNA]</scope>
    <source>
        <strain evidence="3">cv. RG33-2</strain>
    </source>
</reference>
<sequence length="46" mass="4850">MSWSPTRTEEELGPIWHAIVDSAPNSIRPSLPMASKASPSASGGRS</sequence>
<comment type="caution">
    <text evidence="2">The sequence shown here is derived from an EMBL/GenBank/DDBJ whole genome shotgun (WGS) entry which is preliminary data.</text>
</comment>
<protein>
    <submittedName>
        <fullName evidence="2">Uncharacterized protein</fullName>
    </submittedName>
</protein>
<evidence type="ECO:0000313" key="2">
    <source>
        <dbReference type="EMBL" id="PON50057.1"/>
    </source>
</evidence>
<gene>
    <name evidence="2" type="ORF">TorRG33x02_315770</name>
</gene>